<feature type="compositionally biased region" description="Polar residues" evidence="5">
    <location>
        <begin position="207"/>
        <end position="216"/>
    </location>
</feature>
<feature type="region of interest" description="Disordered" evidence="5">
    <location>
        <begin position="191"/>
        <end position="238"/>
    </location>
</feature>
<keyword evidence="4" id="KW-0547">Nucleotide-binding</keyword>
<reference evidence="7 8" key="1">
    <citation type="submission" date="2022-05" db="EMBL/GenBank/DDBJ databases">
        <title>Chromosome-level reference genomes for two strains of Caenorhabditis briggsae: an improved platform for comparative genomics.</title>
        <authorList>
            <person name="Stevens L."/>
            <person name="Andersen E.C."/>
        </authorList>
    </citation>
    <scope>NUCLEOTIDE SEQUENCE [LARGE SCALE GENOMIC DNA]</scope>
    <source>
        <strain evidence="7">QX1410_ONT</strain>
        <tissue evidence="7">Whole-organism</tissue>
    </source>
</reference>
<feature type="active site" description="Glycyl thioester intermediate" evidence="3">
    <location>
        <position position="128"/>
    </location>
</feature>
<keyword evidence="4" id="KW-0067">ATP-binding</keyword>
<dbReference type="Pfam" id="PF00179">
    <property type="entry name" value="UQ_con"/>
    <property type="match status" value="1"/>
</dbReference>
<protein>
    <recommendedName>
        <fullName evidence="6">UBC core domain-containing protein</fullName>
    </recommendedName>
</protein>
<comment type="similarity">
    <text evidence="4">Belongs to the ubiquitin-conjugating enzyme family.</text>
</comment>
<organism evidence="7 8">
    <name type="scientific">Caenorhabditis briggsae</name>
    <dbReference type="NCBI Taxonomy" id="6238"/>
    <lineage>
        <taxon>Eukaryota</taxon>
        <taxon>Metazoa</taxon>
        <taxon>Ecdysozoa</taxon>
        <taxon>Nematoda</taxon>
        <taxon>Chromadorea</taxon>
        <taxon>Rhabditida</taxon>
        <taxon>Rhabditina</taxon>
        <taxon>Rhabditomorpha</taxon>
        <taxon>Rhabditoidea</taxon>
        <taxon>Rhabditidae</taxon>
        <taxon>Peloderinae</taxon>
        <taxon>Caenorhabditis</taxon>
    </lineage>
</organism>
<proteinExistence type="inferred from homology"/>
<dbReference type="GO" id="GO:0005524">
    <property type="term" value="F:ATP binding"/>
    <property type="evidence" value="ECO:0007669"/>
    <property type="project" value="UniProtKB-UniRule"/>
</dbReference>
<dbReference type="Gene3D" id="3.10.110.10">
    <property type="entry name" value="Ubiquitin Conjugating Enzyme"/>
    <property type="match status" value="1"/>
</dbReference>
<dbReference type="InterPro" id="IPR023313">
    <property type="entry name" value="UBQ-conjugating_AS"/>
</dbReference>
<dbReference type="AlphaFoldDB" id="A0AAE9AHY0"/>
<evidence type="ECO:0000313" key="8">
    <source>
        <dbReference type="Proteomes" id="UP000827892"/>
    </source>
</evidence>
<evidence type="ECO:0000256" key="3">
    <source>
        <dbReference type="PROSITE-ProRule" id="PRU10133"/>
    </source>
</evidence>
<dbReference type="PROSITE" id="PS00183">
    <property type="entry name" value="UBC_1"/>
    <property type="match status" value="1"/>
</dbReference>
<feature type="domain" description="UBC core" evidence="6">
    <location>
        <begin position="40"/>
        <end position="191"/>
    </location>
</feature>
<feature type="compositionally biased region" description="Basic and acidic residues" evidence="5">
    <location>
        <begin position="8"/>
        <end position="22"/>
    </location>
</feature>
<dbReference type="CDD" id="cd23797">
    <property type="entry name" value="UBCc_UBE2H"/>
    <property type="match status" value="1"/>
</dbReference>
<feature type="region of interest" description="Disordered" evidence="5">
    <location>
        <begin position="1"/>
        <end position="42"/>
    </location>
</feature>
<evidence type="ECO:0000256" key="5">
    <source>
        <dbReference type="SAM" id="MobiDB-lite"/>
    </source>
</evidence>
<dbReference type="FunFam" id="3.10.110.10:FF:000016">
    <property type="entry name" value="Ubiquitin-conjugating enzyme E2 H"/>
    <property type="match status" value="1"/>
</dbReference>
<sequence>MFRPIPPDIRRSIEEARRREAEAGPDYVDENPNEGLYPARGPKKPVLKKRRVETDVLQLIAKNHDVEMVNNLTEFIVKFHGPPDSEYEDGVWKIRVELPEKYPFKSPSIGFLNKIFHPNIDEASGTVCLDVINQAWTALYDLSNVFETFLPQLLQYPNAHDPLNGEAARMYMHKPEEYKRTVREYVARYATEKTPADAPATKKAQEPETSATWHDSTSPDDDDNISLSSLSEIDPDDVASFEEFEKEYDARMAAERMNQKS</sequence>
<dbReference type="PANTHER" id="PTHR24068">
    <property type="entry name" value="UBIQUITIN-CONJUGATING ENZYME E2"/>
    <property type="match status" value="1"/>
</dbReference>
<dbReference type="EMBL" id="CP090894">
    <property type="protein sequence ID" value="ULT97813.1"/>
    <property type="molecule type" value="Genomic_DNA"/>
</dbReference>
<keyword evidence="1" id="KW-0808">Transferase</keyword>
<dbReference type="SMART" id="SM00212">
    <property type="entry name" value="UBCc"/>
    <property type="match status" value="1"/>
</dbReference>
<dbReference type="InterPro" id="IPR000608">
    <property type="entry name" value="UBC"/>
</dbReference>
<evidence type="ECO:0000259" key="6">
    <source>
        <dbReference type="PROSITE" id="PS50127"/>
    </source>
</evidence>
<dbReference type="PROSITE" id="PS50127">
    <property type="entry name" value="UBC_2"/>
    <property type="match status" value="1"/>
</dbReference>
<name>A0AAE9AHY0_CAEBR</name>
<dbReference type="Proteomes" id="UP000827892">
    <property type="component" value="Chromosome IV"/>
</dbReference>
<dbReference type="InterPro" id="IPR016135">
    <property type="entry name" value="UBQ-conjugating_enzyme/RWD"/>
</dbReference>
<dbReference type="GO" id="GO:0016740">
    <property type="term" value="F:transferase activity"/>
    <property type="evidence" value="ECO:0007669"/>
    <property type="project" value="UniProtKB-KW"/>
</dbReference>
<accession>A0AAE9AHY0</accession>
<evidence type="ECO:0000256" key="1">
    <source>
        <dbReference type="ARBA" id="ARBA00022679"/>
    </source>
</evidence>
<gene>
    <name evidence="7" type="ORF">L3Y34_005564</name>
</gene>
<keyword evidence="2 4" id="KW-0833">Ubl conjugation pathway</keyword>
<dbReference type="SUPFAM" id="SSF54495">
    <property type="entry name" value="UBC-like"/>
    <property type="match status" value="1"/>
</dbReference>
<evidence type="ECO:0000256" key="2">
    <source>
        <dbReference type="ARBA" id="ARBA00022786"/>
    </source>
</evidence>
<evidence type="ECO:0000313" key="7">
    <source>
        <dbReference type="EMBL" id="ULT97813.1"/>
    </source>
</evidence>
<evidence type="ECO:0000256" key="4">
    <source>
        <dbReference type="RuleBase" id="RU362109"/>
    </source>
</evidence>